<dbReference type="InterPro" id="IPR036390">
    <property type="entry name" value="WH_DNA-bd_sf"/>
</dbReference>
<dbReference type="SUPFAM" id="SSF53850">
    <property type="entry name" value="Periplasmic binding protein-like II"/>
    <property type="match status" value="1"/>
</dbReference>
<accession>A0A1E5Q9X1</accession>
<dbReference type="PANTHER" id="PTHR30126">
    <property type="entry name" value="HTH-TYPE TRANSCRIPTIONAL REGULATOR"/>
    <property type="match status" value="1"/>
</dbReference>
<reference evidence="7" key="1">
    <citation type="submission" date="2016-07" db="EMBL/GenBank/DDBJ databases">
        <authorList>
            <person name="Florea S."/>
            <person name="Webb J.S."/>
            <person name="Jaromczyk J."/>
            <person name="Schardl C.L."/>
        </authorList>
    </citation>
    <scope>NUCLEOTIDE SEQUENCE [LARGE SCALE GENOMIC DNA]</scope>
    <source>
        <strain evidence="7">MV-1</strain>
    </source>
</reference>
<evidence type="ECO:0000256" key="2">
    <source>
        <dbReference type="ARBA" id="ARBA00023015"/>
    </source>
</evidence>
<evidence type="ECO:0000256" key="3">
    <source>
        <dbReference type="ARBA" id="ARBA00023125"/>
    </source>
</evidence>
<dbReference type="OrthoDB" id="9808620at2"/>
<keyword evidence="4" id="KW-0804">Transcription</keyword>
<evidence type="ECO:0000256" key="1">
    <source>
        <dbReference type="ARBA" id="ARBA00009437"/>
    </source>
</evidence>
<dbReference type="PRINTS" id="PR00039">
    <property type="entry name" value="HTHLYSR"/>
</dbReference>
<dbReference type="RefSeq" id="WP_069957241.1">
    <property type="nucleotide sequence ID" value="NZ_MCGG01000014.1"/>
</dbReference>
<evidence type="ECO:0000259" key="5">
    <source>
        <dbReference type="PROSITE" id="PS50931"/>
    </source>
</evidence>
<dbReference type="InterPro" id="IPR000847">
    <property type="entry name" value="LysR_HTH_N"/>
</dbReference>
<dbReference type="InterPro" id="IPR036388">
    <property type="entry name" value="WH-like_DNA-bd_sf"/>
</dbReference>
<dbReference type="Pfam" id="PF00126">
    <property type="entry name" value="HTH_1"/>
    <property type="match status" value="1"/>
</dbReference>
<evidence type="ECO:0000313" key="6">
    <source>
        <dbReference type="EMBL" id="OEJ68400.1"/>
    </source>
</evidence>
<dbReference type="Gene3D" id="1.10.10.10">
    <property type="entry name" value="Winged helix-like DNA-binding domain superfamily/Winged helix DNA-binding domain"/>
    <property type="match status" value="1"/>
</dbReference>
<sequence length="309" mass="34771">MEYKKLPDIRGWAALRAIVEKGGVSAAAQALNVGQPAITKRLHTLEESYGVVLLERSGGRLRLTKAGEKVYLLAVQTLDRQMSLRRELDELMLGKTTVHLDVTIAIGEHFLPRFLLKFAELYPHYRIESRLVYGRQSESSLVTGMTDVALLERTPEHPDLMVQKWMDDELLLVCAPDHPLAEEEMIPITMLLDLSYVLREVGSAARLDLHEALEAIGFDKLNIAMEVGGTEAIVDVLIPGQHVSFLPRFAVIKHIQAGRLHHIKVCGFRIMRTLWIARHKTNIDLPIADALIAIIRQEQIAKPRPKARP</sequence>
<protein>
    <recommendedName>
        <fullName evidence="5">HTH lysR-type domain-containing protein</fullName>
    </recommendedName>
</protein>
<feature type="domain" description="HTH lysR-type" evidence="5">
    <location>
        <begin position="7"/>
        <end position="64"/>
    </location>
</feature>
<dbReference type="GO" id="GO:0003700">
    <property type="term" value="F:DNA-binding transcription factor activity"/>
    <property type="evidence" value="ECO:0007669"/>
    <property type="project" value="InterPro"/>
</dbReference>
<evidence type="ECO:0000313" key="7">
    <source>
        <dbReference type="Proteomes" id="UP000095347"/>
    </source>
</evidence>
<dbReference type="AlphaFoldDB" id="A0A1E5Q9X1"/>
<dbReference type="STRING" id="28181.BEN30_06485"/>
<dbReference type="PANTHER" id="PTHR30126:SF39">
    <property type="entry name" value="HTH-TYPE TRANSCRIPTIONAL REGULATOR CYSL"/>
    <property type="match status" value="1"/>
</dbReference>
<dbReference type="Proteomes" id="UP000095347">
    <property type="component" value="Unassembled WGS sequence"/>
</dbReference>
<comment type="caution">
    <text evidence="6">The sequence shown here is derived from an EMBL/GenBank/DDBJ whole genome shotgun (WGS) entry which is preliminary data.</text>
</comment>
<dbReference type="GO" id="GO:0000976">
    <property type="term" value="F:transcription cis-regulatory region binding"/>
    <property type="evidence" value="ECO:0007669"/>
    <property type="project" value="TreeGrafter"/>
</dbReference>
<comment type="similarity">
    <text evidence="1">Belongs to the LysR transcriptional regulatory family.</text>
</comment>
<dbReference type="SUPFAM" id="SSF46785">
    <property type="entry name" value="Winged helix' DNA-binding domain"/>
    <property type="match status" value="1"/>
</dbReference>
<dbReference type="Gene3D" id="3.40.190.290">
    <property type="match status" value="1"/>
</dbReference>
<gene>
    <name evidence="6" type="ORF">BEN30_06485</name>
</gene>
<name>A0A1E5Q9X1_9PROT</name>
<proteinExistence type="inferred from homology"/>
<dbReference type="EMBL" id="MCGG01000014">
    <property type="protein sequence ID" value="OEJ68400.1"/>
    <property type="molecule type" value="Genomic_DNA"/>
</dbReference>
<keyword evidence="7" id="KW-1185">Reference proteome</keyword>
<dbReference type="PROSITE" id="PS50931">
    <property type="entry name" value="HTH_LYSR"/>
    <property type="match status" value="1"/>
</dbReference>
<organism evidence="6 7">
    <name type="scientific">Magnetovibrio blakemorei</name>
    <dbReference type="NCBI Taxonomy" id="28181"/>
    <lineage>
        <taxon>Bacteria</taxon>
        <taxon>Pseudomonadati</taxon>
        <taxon>Pseudomonadota</taxon>
        <taxon>Alphaproteobacteria</taxon>
        <taxon>Rhodospirillales</taxon>
        <taxon>Magnetovibrionaceae</taxon>
        <taxon>Magnetovibrio</taxon>
    </lineage>
</organism>
<dbReference type="Pfam" id="PF03466">
    <property type="entry name" value="LysR_substrate"/>
    <property type="match status" value="1"/>
</dbReference>
<keyword evidence="2" id="KW-0805">Transcription regulation</keyword>
<evidence type="ECO:0000256" key="4">
    <source>
        <dbReference type="ARBA" id="ARBA00023163"/>
    </source>
</evidence>
<dbReference type="InterPro" id="IPR005119">
    <property type="entry name" value="LysR_subst-bd"/>
</dbReference>
<keyword evidence="3" id="KW-0238">DNA-binding</keyword>